<evidence type="ECO:0000313" key="2">
    <source>
        <dbReference type="Proteomes" id="UP001497535"/>
    </source>
</evidence>
<evidence type="ECO:0000313" key="1">
    <source>
        <dbReference type="EMBL" id="CAK5121364.1"/>
    </source>
</evidence>
<sequence length="60" mass="7172">MSVHRSQPGGHIKSFFLSPFIFLNNLFNQQHPLFTTYQFVEYLDILFLFLFLSVFNPFII</sequence>
<comment type="caution">
    <text evidence="1">The sequence shown here is derived from an EMBL/GenBank/DDBJ whole genome shotgun (WGS) entry which is preliminary data.</text>
</comment>
<reference evidence="1" key="1">
    <citation type="submission" date="2023-11" db="EMBL/GenBank/DDBJ databases">
        <authorList>
            <person name="Poullet M."/>
        </authorList>
    </citation>
    <scope>NUCLEOTIDE SEQUENCE</scope>
    <source>
        <strain evidence="1">E1834</strain>
    </source>
</reference>
<dbReference type="EMBL" id="CAVMJV010000181">
    <property type="protein sequence ID" value="CAK5121364.1"/>
    <property type="molecule type" value="Genomic_DNA"/>
</dbReference>
<proteinExistence type="predicted"/>
<dbReference type="Proteomes" id="UP001497535">
    <property type="component" value="Unassembled WGS sequence"/>
</dbReference>
<protein>
    <submittedName>
        <fullName evidence="1">Uncharacterized protein</fullName>
    </submittedName>
</protein>
<gene>
    <name evidence="1" type="ORF">MENTE1834_LOCUS47012</name>
</gene>
<name>A0ACB1B436_MELEN</name>
<keyword evidence="2" id="KW-1185">Reference proteome</keyword>
<accession>A0ACB1B436</accession>
<organism evidence="1 2">
    <name type="scientific">Meloidogyne enterolobii</name>
    <name type="common">Root-knot nematode worm</name>
    <name type="synonym">Meloidogyne mayaguensis</name>
    <dbReference type="NCBI Taxonomy" id="390850"/>
    <lineage>
        <taxon>Eukaryota</taxon>
        <taxon>Metazoa</taxon>
        <taxon>Ecdysozoa</taxon>
        <taxon>Nematoda</taxon>
        <taxon>Chromadorea</taxon>
        <taxon>Rhabditida</taxon>
        <taxon>Tylenchina</taxon>
        <taxon>Tylenchomorpha</taxon>
        <taxon>Tylenchoidea</taxon>
        <taxon>Meloidogynidae</taxon>
        <taxon>Meloidogyninae</taxon>
        <taxon>Meloidogyne</taxon>
    </lineage>
</organism>